<feature type="transmembrane region" description="Helical" evidence="1">
    <location>
        <begin position="6"/>
        <end position="26"/>
    </location>
</feature>
<dbReference type="InterPro" id="IPR012870">
    <property type="entry name" value="DUF1666"/>
</dbReference>
<dbReference type="Proteomes" id="UP001152523">
    <property type="component" value="Unassembled WGS sequence"/>
</dbReference>
<evidence type="ECO:0000313" key="2">
    <source>
        <dbReference type="EMBL" id="CAH9092499.1"/>
    </source>
</evidence>
<reference evidence="2" key="1">
    <citation type="submission" date="2022-07" db="EMBL/GenBank/DDBJ databases">
        <authorList>
            <person name="Macas J."/>
            <person name="Novak P."/>
            <person name="Neumann P."/>
        </authorList>
    </citation>
    <scope>NUCLEOTIDE SEQUENCE</scope>
</reference>
<comment type="caution">
    <text evidence="2">The sequence shown here is derived from an EMBL/GenBank/DDBJ whole genome shotgun (WGS) entry which is preliminary data.</text>
</comment>
<accession>A0AAV0D8C0</accession>
<organism evidence="2 3">
    <name type="scientific">Cuscuta epithymum</name>
    <dbReference type="NCBI Taxonomy" id="186058"/>
    <lineage>
        <taxon>Eukaryota</taxon>
        <taxon>Viridiplantae</taxon>
        <taxon>Streptophyta</taxon>
        <taxon>Embryophyta</taxon>
        <taxon>Tracheophyta</taxon>
        <taxon>Spermatophyta</taxon>
        <taxon>Magnoliopsida</taxon>
        <taxon>eudicotyledons</taxon>
        <taxon>Gunneridae</taxon>
        <taxon>Pentapetalae</taxon>
        <taxon>asterids</taxon>
        <taxon>lamiids</taxon>
        <taxon>Solanales</taxon>
        <taxon>Convolvulaceae</taxon>
        <taxon>Cuscuteae</taxon>
        <taxon>Cuscuta</taxon>
        <taxon>Cuscuta subgen. Cuscuta</taxon>
    </lineage>
</organism>
<keyword evidence="1" id="KW-0472">Membrane</keyword>
<gene>
    <name evidence="2" type="ORF">CEPIT_LOCUS12123</name>
</gene>
<evidence type="ECO:0000256" key="1">
    <source>
        <dbReference type="SAM" id="Phobius"/>
    </source>
</evidence>
<keyword evidence="1" id="KW-0812">Transmembrane</keyword>
<sequence length="790" mass="92490">MDAVYRVWVTVSSYLQPLLVLVASFLSRLRKGVSYSSEKSLGFSETPTESVLLGGYETETDSVRISEEEINDEKENTDYGFTFRFPTYQEFINGKKETGVDSKNQEFDKGSTGPITEQLDIDSKGVCLDGDEDTVSLNRVLEENHFQGETVSNKSKVEIYDSGVWKEEKTEEFVKPEDQSCSDDLDFSSEILIQFEEKKSLNRVLDENQFQAESVSNKSKVDIFYSGVWKEEKTEEFVKPEDQLCSDDLDFSSEILIQFREKISINRVLDENQFQGETVSNKSKVEIADSGVWIEEKTEEFVNTEDQLCSDDLDFSSEILIQPEEKKSIEEKSCCTDDADEKDLHNEGSFFWSDEDFGGDIELDDSALLEEDAFKGVKQGNSGILNLESGFLSENDFEEDEESELESWEHEDLLEQLKMELKKMRGTRLPTIYEDSASPKMDELKPWKINDRIQREESILDELMKFYKIYKERMRKFDIFTNQKLFTLGFLQKEPLKDPFQLLSTHKYSTPPPLLKSIWPFKQKNSNIDDPVLKFVKDLQCELEVVYVGQMCLSWEFLHWQYGKIIDLWETDLSGSHQYNEAAEEFQQFQVLLQRYIEDERFHGRRVQCYIKSRCDFRNFLQVPVIREDNLKEMKKGGKFEKGDFVITSDDLVEIVEECIRIFWRFVKADNDSSIVHGKCHPEIENAEDHDLLMEVRRNLQKKERKLKDCMKSEKCILKRFRTCRDDEDDDDSDHVLCFFSQVDMKLVSRVLNMCRLTREQLVWCYNKLNRISFVNRKIQVESSFLLFPC</sequence>
<evidence type="ECO:0008006" key="4">
    <source>
        <dbReference type="Google" id="ProtNLM"/>
    </source>
</evidence>
<dbReference type="EMBL" id="CAMAPF010000073">
    <property type="protein sequence ID" value="CAH9092499.1"/>
    <property type="molecule type" value="Genomic_DNA"/>
</dbReference>
<keyword evidence="1" id="KW-1133">Transmembrane helix</keyword>
<dbReference type="AlphaFoldDB" id="A0AAV0D8C0"/>
<protein>
    <recommendedName>
        <fullName evidence="4">Ribosomal protein L34Ae</fullName>
    </recommendedName>
</protein>
<dbReference type="Pfam" id="PF07891">
    <property type="entry name" value="DUF1666"/>
    <property type="match status" value="1"/>
</dbReference>
<keyword evidence="3" id="KW-1185">Reference proteome</keyword>
<name>A0AAV0D8C0_9ASTE</name>
<evidence type="ECO:0000313" key="3">
    <source>
        <dbReference type="Proteomes" id="UP001152523"/>
    </source>
</evidence>
<dbReference type="PANTHER" id="PTHR46741">
    <property type="entry name" value="OS09G0413600 PROTEIN"/>
    <property type="match status" value="1"/>
</dbReference>
<dbReference type="PANTHER" id="PTHR46741:SF2">
    <property type="entry name" value="RIBOSOMAL PROTEIN L34AE"/>
    <property type="match status" value="1"/>
</dbReference>
<proteinExistence type="predicted"/>